<accession>A0A2G9TY17</accession>
<protein>
    <submittedName>
        <fullName evidence="1">Uncharacterized protein</fullName>
    </submittedName>
</protein>
<dbReference type="EMBL" id="KZ351634">
    <property type="protein sequence ID" value="PIO62808.1"/>
    <property type="molecule type" value="Genomic_DNA"/>
</dbReference>
<keyword evidence="2" id="KW-1185">Reference proteome</keyword>
<name>A0A2G9TY17_TELCI</name>
<sequence>MNKNPFSHQAGPTSKNAFLKKDVIQQLWKGEISVNNRTLAGLGWMRIPGDDYGGSEKASKLLTPVHRCHFGAAAGGPMLRVGCGRLTGNA</sequence>
<proteinExistence type="predicted"/>
<dbReference type="AlphaFoldDB" id="A0A2G9TY17"/>
<gene>
    <name evidence="1" type="ORF">TELCIR_15618</name>
</gene>
<dbReference type="Proteomes" id="UP000230423">
    <property type="component" value="Unassembled WGS sequence"/>
</dbReference>
<evidence type="ECO:0000313" key="1">
    <source>
        <dbReference type="EMBL" id="PIO62808.1"/>
    </source>
</evidence>
<dbReference type="OrthoDB" id="5946976at2759"/>
<reference evidence="1 2" key="1">
    <citation type="submission" date="2015-09" db="EMBL/GenBank/DDBJ databases">
        <title>Draft genome of the parasitic nematode Teladorsagia circumcincta isolate WARC Sus (inbred).</title>
        <authorList>
            <person name="Mitreva M."/>
        </authorList>
    </citation>
    <scope>NUCLEOTIDE SEQUENCE [LARGE SCALE GENOMIC DNA]</scope>
    <source>
        <strain evidence="1 2">S</strain>
    </source>
</reference>
<organism evidence="1 2">
    <name type="scientific">Teladorsagia circumcincta</name>
    <name type="common">Brown stomach worm</name>
    <name type="synonym">Ostertagia circumcincta</name>
    <dbReference type="NCBI Taxonomy" id="45464"/>
    <lineage>
        <taxon>Eukaryota</taxon>
        <taxon>Metazoa</taxon>
        <taxon>Ecdysozoa</taxon>
        <taxon>Nematoda</taxon>
        <taxon>Chromadorea</taxon>
        <taxon>Rhabditida</taxon>
        <taxon>Rhabditina</taxon>
        <taxon>Rhabditomorpha</taxon>
        <taxon>Strongyloidea</taxon>
        <taxon>Trichostrongylidae</taxon>
        <taxon>Teladorsagia</taxon>
    </lineage>
</organism>
<evidence type="ECO:0000313" key="2">
    <source>
        <dbReference type="Proteomes" id="UP000230423"/>
    </source>
</evidence>